<sequence length="105" mass="11684">MRTEIEKLLIDAIEEQNLYLDEPVDLSMGNDAALYSDVGNLDSLSLITIIADIEKHILTHFSVQLRLANERDLNISNSPFSTLGSMLNYIDSKLSATLQLECDVA</sequence>
<dbReference type="AlphaFoldDB" id="A0A5S3XNI1"/>
<gene>
    <name evidence="3" type="ORF">CWB96_13885</name>
    <name evidence="2" type="ORF">CWB97_20800</name>
</gene>
<dbReference type="RefSeq" id="WP_138598489.1">
    <property type="nucleotide sequence ID" value="NZ_PNCK01000100.1"/>
</dbReference>
<dbReference type="InterPro" id="IPR009081">
    <property type="entry name" value="PP-bd_ACP"/>
</dbReference>
<reference evidence="3 5" key="1">
    <citation type="submission" date="2017-12" db="EMBL/GenBank/DDBJ databases">
        <authorList>
            <person name="Paulsen S."/>
            <person name="Gram L.K."/>
        </authorList>
    </citation>
    <scope>NUCLEOTIDE SEQUENCE [LARGE SCALE GENOMIC DNA]</scope>
    <source>
        <strain evidence="3 5">S2231</strain>
        <strain evidence="2">S2233</strain>
    </source>
</reference>
<dbReference type="Proteomes" id="UP000307706">
    <property type="component" value="Unassembled WGS sequence"/>
</dbReference>
<dbReference type="PROSITE" id="PS50075">
    <property type="entry name" value="CARRIER"/>
    <property type="match status" value="1"/>
</dbReference>
<evidence type="ECO:0000313" key="3">
    <source>
        <dbReference type="EMBL" id="TMP57163.1"/>
    </source>
</evidence>
<organism evidence="3 5">
    <name type="scientific">Pseudoalteromonas citrea</name>
    <dbReference type="NCBI Taxonomy" id="43655"/>
    <lineage>
        <taxon>Bacteria</taxon>
        <taxon>Pseudomonadati</taxon>
        <taxon>Pseudomonadota</taxon>
        <taxon>Gammaproteobacteria</taxon>
        <taxon>Alteromonadales</taxon>
        <taxon>Pseudoalteromonadaceae</taxon>
        <taxon>Pseudoalteromonas</taxon>
    </lineage>
</organism>
<evidence type="ECO:0000313" key="5">
    <source>
        <dbReference type="Proteomes" id="UP000307706"/>
    </source>
</evidence>
<dbReference type="Gene3D" id="1.10.1200.10">
    <property type="entry name" value="ACP-like"/>
    <property type="match status" value="1"/>
</dbReference>
<evidence type="ECO:0000313" key="4">
    <source>
        <dbReference type="Proteomes" id="UP000305730"/>
    </source>
</evidence>
<reference evidence="5" key="2">
    <citation type="submission" date="2019-06" db="EMBL/GenBank/DDBJ databases">
        <title>Co-occurence of chitin degradation, pigmentation and bioactivity in marine Pseudoalteromonas.</title>
        <authorList>
            <person name="Sonnenschein E.C."/>
            <person name="Bech P.K."/>
        </authorList>
    </citation>
    <scope>NUCLEOTIDE SEQUENCE [LARGE SCALE GENOMIC DNA]</scope>
    <source>
        <strain evidence="5">S2231</strain>
    </source>
</reference>
<evidence type="ECO:0000259" key="1">
    <source>
        <dbReference type="PROSITE" id="PS50075"/>
    </source>
</evidence>
<dbReference type="EMBL" id="PNCK01000100">
    <property type="protein sequence ID" value="TMP39172.1"/>
    <property type="molecule type" value="Genomic_DNA"/>
</dbReference>
<dbReference type="InterPro" id="IPR036736">
    <property type="entry name" value="ACP-like_sf"/>
</dbReference>
<dbReference type="Proteomes" id="UP000305730">
    <property type="component" value="Unassembled WGS sequence"/>
</dbReference>
<proteinExistence type="predicted"/>
<accession>A0A5S3XNI1</accession>
<name>A0A5S3XNI1_9GAMM</name>
<dbReference type="EMBL" id="PNCL01000073">
    <property type="protein sequence ID" value="TMP57163.1"/>
    <property type="molecule type" value="Genomic_DNA"/>
</dbReference>
<comment type="caution">
    <text evidence="3">The sequence shown here is derived from an EMBL/GenBank/DDBJ whole genome shotgun (WGS) entry which is preliminary data.</text>
</comment>
<feature type="domain" description="Carrier" evidence="1">
    <location>
        <begin position="3"/>
        <end position="94"/>
    </location>
</feature>
<reference evidence="3" key="3">
    <citation type="submission" date="2019-09" db="EMBL/GenBank/DDBJ databases">
        <title>Co-occurence of chitin degradation, pigmentation and bioactivity in marine Pseudoalteromonas.</title>
        <authorList>
            <person name="Sonnenschein E.C."/>
            <person name="Bech P.K."/>
        </authorList>
    </citation>
    <scope>NUCLEOTIDE SEQUENCE</scope>
    <source>
        <strain evidence="3">S2231</strain>
        <strain evidence="2 4">S2233</strain>
    </source>
</reference>
<keyword evidence="4" id="KW-1185">Reference proteome</keyword>
<dbReference type="OrthoDB" id="4239100at2"/>
<evidence type="ECO:0000313" key="2">
    <source>
        <dbReference type="EMBL" id="TMP39172.1"/>
    </source>
</evidence>
<protein>
    <recommendedName>
        <fullName evidence="1">Carrier domain-containing protein</fullName>
    </recommendedName>
</protein>